<keyword evidence="3" id="KW-1185">Reference proteome</keyword>
<proteinExistence type="predicted"/>
<gene>
    <name evidence="2" type="ORF">MAR_036250</name>
</gene>
<protein>
    <submittedName>
        <fullName evidence="2">Uncharacterized protein</fullName>
    </submittedName>
</protein>
<dbReference type="Proteomes" id="UP001164746">
    <property type="component" value="Chromosome 7"/>
</dbReference>
<keyword evidence="1" id="KW-0812">Transmembrane</keyword>
<evidence type="ECO:0000256" key="1">
    <source>
        <dbReference type="SAM" id="Phobius"/>
    </source>
</evidence>
<reference evidence="2" key="1">
    <citation type="submission" date="2022-11" db="EMBL/GenBank/DDBJ databases">
        <title>Centuries of genome instability and evolution in soft-shell clam transmissible cancer (bioRxiv).</title>
        <authorList>
            <person name="Hart S.F.M."/>
            <person name="Yonemitsu M.A."/>
            <person name="Giersch R.M."/>
            <person name="Beal B.F."/>
            <person name="Arriagada G."/>
            <person name="Davis B.W."/>
            <person name="Ostrander E.A."/>
            <person name="Goff S.P."/>
            <person name="Metzger M.J."/>
        </authorList>
    </citation>
    <scope>NUCLEOTIDE SEQUENCE</scope>
    <source>
        <strain evidence="2">MELC-2E11</strain>
        <tissue evidence="2">Siphon/mantle</tissue>
    </source>
</reference>
<dbReference type="EMBL" id="CP111018">
    <property type="protein sequence ID" value="WAR11174.1"/>
    <property type="molecule type" value="Genomic_DNA"/>
</dbReference>
<accession>A0ABY7EPX6</accession>
<evidence type="ECO:0000313" key="3">
    <source>
        <dbReference type="Proteomes" id="UP001164746"/>
    </source>
</evidence>
<keyword evidence="1" id="KW-1133">Transmembrane helix</keyword>
<feature type="transmembrane region" description="Helical" evidence="1">
    <location>
        <begin position="247"/>
        <end position="274"/>
    </location>
</feature>
<keyword evidence="1" id="KW-0472">Membrane</keyword>
<sequence length="278" mass="31905">MWWRGLTEGCGGEGEPRDVVERNKLSEFFINVTFRSLLVSLFEITHNHGEREEWRRAGNLWSSVYLLLFRGYRISPAWTRDRKDSYGRRMAKIVIGGCNENHNYRRGMAKIVIGGCNENHNYILWMAKIVIGGCNENHNYRRGMAKIVISGCNENHNYRRRMAKIVIGAIHLHDCPLQDKVPIWLIVSGVAPIFFGGSARKEEEDGEARSVWVYPTYGTVNKDDFVPCIGNVTTGCSQDCHKPTLTFAFAMVTVDWIFFALWLTIIMCSVRALCARYR</sequence>
<evidence type="ECO:0000313" key="2">
    <source>
        <dbReference type="EMBL" id="WAR11174.1"/>
    </source>
</evidence>
<organism evidence="2 3">
    <name type="scientific">Mya arenaria</name>
    <name type="common">Soft-shell clam</name>
    <dbReference type="NCBI Taxonomy" id="6604"/>
    <lineage>
        <taxon>Eukaryota</taxon>
        <taxon>Metazoa</taxon>
        <taxon>Spiralia</taxon>
        <taxon>Lophotrochozoa</taxon>
        <taxon>Mollusca</taxon>
        <taxon>Bivalvia</taxon>
        <taxon>Autobranchia</taxon>
        <taxon>Heteroconchia</taxon>
        <taxon>Euheterodonta</taxon>
        <taxon>Imparidentia</taxon>
        <taxon>Neoheterodontei</taxon>
        <taxon>Myida</taxon>
        <taxon>Myoidea</taxon>
        <taxon>Myidae</taxon>
        <taxon>Mya</taxon>
    </lineage>
</organism>
<name>A0ABY7EPX6_MYAAR</name>